<accession>A0ACC5X5D0</accession>
<dbReference type="Proteomes" id="UP000829447">
    <property type="component" value="Linkage Group LG14"/>
</dbReference>
<organism evidence="1 2">
    <name type="scientific">Pangasianodon gigas</name>
    <name type="common">Mekong giant catfish</name>
    <name type="synonym">Pangasius gigas</name>
    <dbReference type="NCBI Taxonomy" id="30993"/>
    <lineage>
        <taxon>Eukaryota</taxon>
        <taxon>Metazoa</taxon>
        <taxon>Chordata</taxon>
        <taxon>Craniata</taxon>
        <taxon>Vertebrata</taxon>
        <taxon>Euteleostomi</taxon>
        <taxon>Actinopterygii</taxon>
        <taxon>Neopterygii</taxon>
        <taxon>Teleostei</taxon>
        <taxon>Ostariophysi</taxon>
        <taxon>Siluriformes</taxon>
        <taxon>Pangasiidae</taxon>
        <taxon>Pangasianodon</taxon>
    </lineage>
</organism>
<keyword evidence="2" id="KW-1185">Reference proteome</keyword>
<proteinExistence type="predicted"/>
<reference evidence="1 2" key="1">
    <citation type="journal article" date="2022" name="bioRxiv">
        <title>An ancient truncated duplication of the anti-Mullerian hormone receptor type 2 gene is a potential conserved master sex determinant in the Pangasiidae catfish family.</title>
        <authorList>
            <person name="Wen M."/>
            <person name="Pan Q."/>
            <person name="Jouanno E."/>
            <person name="Montfort J."/>
            <person name="Zahm M."/>
            <person name="Cabau C."/>
            <person name="Klopp C."/>
            <person name="Iampietro C."/>
            <person name="Roques C."/>
            <person name="Bouchez O."/>
            <person name="Castinel A."/>
            <person name="Donnadieu C."/>
            <person name="Parrinello H."/>
            <person name="Poncet C."/>
            <person name="Belmonte E."/>
            <person name="Gautier V."/>
            <person name="Avarre J.-C."/>
            <person name="Dugue R."/>
            <person name="Gustiano R."/>
            <person name="Ha T.T.T."/>
            <person name="Campet M."/>
            <person name="Sriphairoj K."/>
            <person name="Ribolli J."/>
            <person name="de Almeida F.L."/>
            <person name="Desvignes T."/>
            <person name="Postlethwait J.H."/>
            <person name="Bucao C.F."/>
            <person name="Robinson-Rechavi M."/>
            <person name="Bobe J."/>
            <person name="Herpin A."/>
            <person name="Guiguen Y."/>
        </authorList>
    </citation>
    <scope>NUCLEOTIDE SEQUENCE [LARGE SCALE GENOMIC DNA]</scope>
    <source>
        <strain evidence="1">YG-Dec2019</strain>
    </source>
</reference>
<evidence type="ECO:0000313" key="1">
    <source>
        <dbReference type="EMBL" id="MCI4386238.1"/>
    </source>
</evidence>
<sequence>MRRAPLRHKEPASEVKAGPGLGSEEEKLPGIRLHRKQVGNSTLLKRDSACVEFKSVRSLSPDAAFSDVN</sequence>
<protein>
    <submittedName>
        <fullName evidence="1">Uncharacterized protein</fullName>
    </submittedName>
</protein>
<dbReference type="EMBL" id="CM040467">
    <property type="protein sequence ID" value="MCI4386238.1"/>
    <property type="molecule type" value="Genomic_DNA"/>
</dbReference>
<comment type="caution">
    <text evidence="1">The sequence shown here is derived from an EMBL/GenBank/DDBJ whole genome shotgun (WGS) entry which is preliminary data.</text>
</comment>
<name>A0ACC5X5D0_PANGG</name>
<gene>
    <name evidence="1" type="ORF">PGIGA_G00060200</name>
</gene>
<evidence type="ECO:0000313" key="2">
    <source>
        <dbReference type="Proteomes" id="UP000829447"/>
    </source>
</evidence>